<feature type="chain" id="PRO_5018560897" description="D,L-carboxypeptidase peptidase domain-containing protein" evidence="1">
    <location>
        <begin position="20"/>
        <end position="496"/>
    </location>
</feature>
<reference evidence="3 4" key="1">
    <citation type="submission" date="2019-01" db="EMBL/GenBank/DDBJ databases">
        <title>Geovibrio thiophilus DSM 11263, complete genome.</title>
        <authorList>
            <person name="Spring S."/>
            <person name="Bunk B."/>
            <person name="Sproer C."/>
        </authorList>
    </citation>
    <scope>NUCLEOTIDE SEQUENCE [LARGE SCALE GENOMIC DNA]</scope>
    <source>
        <strain evidence="3 4">DSM 11263</strain>
    </source>
</reference>
<feature type="domain" description="D,L-carboxypeptidase peptidase" evidence="2">
    <location>
        <begin position="45"/>
        <end position="285"/>
    </location>
</feature>
<proteinExistence type="predicted"/>
<dbReference type="Proteomes" id="UP000287502">
    <property type="component" value="Chromosome"/>
</dbReference>
<dbReference type="AlphaFoldDB" id="A0A3R5Y5M9"/>
<feature type="signal peptide" evidence="1">
    <location>
        <begin position="1"/>
        <end position="19"/>
    </location>
</feature>
<dbReference type="KEGG" id="gtl:EP073_02350"/>
<keyword evidence="4" id="KW-1185">Reference proteome</keyword>
<keyword evidence="1" id="KW-0732">Signal</keyword>
<gene>
    <name evidence="3" type="ORF">EP073_02350</name>
</gene>
<sequence length="496" mass="56065">MKKTLTLFILLFAAAMSFAQTRPYIKNEVYFKGTEYELDVYRIYGRQDGKTMLIIGGIQGDEPGGFLSADLYAEMRLEKGNLIVVPRANFKSVILFDRETEADMNRRFTKDLGVMEMDKVVEVIISLMEESDVFLNLHDGWGYHNPKYIDQWRNPARFGQSIITDADVFTCDDGSMLDLKTPAKKVLEAVNRSIGEEQYFMHYFNTKTEDPLTKFTDMRKTATYYALKHFCLPSFGVESSKNLPSVELKVLYHNYVVNEFMKYYDIVPEHPRIFLKAPQLNYAVIRVNDEVVTVENGKTLYADRGDIIEITNVDANYDRGISCDILGMGDLNDCGKRVEVKGESRIVFRKDNQKMGEIRLSYRTKTAVSPAKPQPRVPAPSGEENLVPSKTNVVFVMKVNGIERSVASGSSVKLKKTDTIEFIEALGGDFGSPDVPVNVKGYVPSGAVNSGDDRGYKIRMTDYFMLKYSRDGKGKAYPVIAGNSRNEIGGIWLEIE</sequence>
<dbReference type="EMBL" id="CP035108">
    <property type="protein sequence ID" value="QAR32277.1"/>
    <property type="molecule type" value="Genomic_DNA"/>
</dbReference>
<dbReference type="InterPro" id="IPR031489">
    <property type="entry name" value="Peptidase_M99"/>
</dbReference>
<dbReference type="OrthoDB" id="10830at2"/>
<accession>A0A3R5Y5M9</accession>
<dbReference type="Pfam" id="PF17033">
    <property type="entry name" value="Peptidase_M99"/>
    <property type="match status" value="1"/>
</dbReference>
<dbReference type="Gene3D" id="3.40.630.10">
    <property type="entry name" value="Zn peptidases"/>
    <property type="match status" value="1"/>
</dbReference>
<evidence type="ECO:0000313" key="4">
    <source>
        <dbReference type="Proteomes" id="UP000287502"/>
    </source>
</evidence>
<name>A0A3R5Y5M9_9BACT</name>
<dbReference type="RefSeq" id="WP_128465564.1">
    <property type="nucleotide sequence ID" value="NZ_CP035108.1"/>
</dbReference>
<dbReference type="SUPFAM" id="SSF53187">
    <property type="entry name" value="Zn-dependent exopeptidases"/>
    <property type="match status" value="1"/>
</dbReference>
<protein>
    <recommendedName>
        <fullName evidence="2">D,L-carboxypeptidase peptidase domain-containing protein</fullName>
    </recommendedName>
</protein>
<evidence type="ECO:0000259" key="2">
    <source>
        <dbReference type="Pfam" id="PF17033"/>
    </source>
</evidence>
<evidence type="ECO:0000256" key="1">
    <source>
        <dbReference type="SAM" id="SignalP"/>
    </source>
</evidence>
<organism evidence="3 4">
    <name type="scientific">Geovibrio thiophilus</name>
    <dbReference type="NCBI Taxonomy" id="139438"/>
    <lineage>
        <taxon>Bacteria</taxon>
        <taxon>Pseudomonadati</taxon>
        <taxon>Deferribacterota</taxon>
        <taxon>Deferribacteres</taxon>
        <taxon>Deferribacterales</taxon>
        <taxon>Geovibrionaceae</taxon>
        <taxon>Geovibrio</taxon>
    </lineage>
</organism>
<evidence type="ECO:0000313" key="3">
    <source>
        <dbReference type="EMBL" id="QAR32277.1"/>
    </source>
</evidence>